<evidence type="ECO:0000256" key="6">
    <source>
        <dbReference type="ARBA" id="ARBA00032983"/>
    </source>
</evidence>
<keyword evidence="3" id="KW-0496">Mitochondrion</keyword>
<dbReference type="GO" id="GO:0034551">
    <property type="term" value="P:mitochondrial respiratory chain complex III assembly"/>
    <property type="evidence" value="ECO:0007669"/>
    <property type="project" value="TreeGrafter"/>
</dbReference>
<dbReference type="Proteomes" id="UP000749559">
    <property type="component" value="Unassembled WGS sequence"/>
</dbReference>
<protein>
    <recommendedName>
        <fullName evidence="6">Mitochondrial nucleoid factor 1</fullName>
    </recommendedName>
    <alternativeName>
        <fullName evidence="5">Mitochondrial protein M19</fullName>
    </alternativeName>
</protein>
<evidence type="ECO:0000256" key="4">
    <source>
        <dbReference type="ARBA" id="ARBA00023271"/>
    </source>
</evidence>
<evidence type="ECO:0000256" key="3">
    <source>
        <dbReference type="ARBA" id="ARBA00023128"/>
    </source>
</evidence>
<evidence type="ECO:0000313" key="8">
    <source>
        <dbReference type="Proteomes" id="UP000749559"/>
    </source>
</evidence>
<reference evidence="7" key="1">
    <citation type="submission" date="2022-03" db="EMBL/GenBank/DDBJ databases">
        <authorList>
            <person name="Martin C."/>
        </authorList>
    </citation>
    <scope>NUCLEOTIDE SEQUENCE</scope>
</reference>
<dbReference type="AlphaFoldDB" id="A0A8S4PX11"/>
<dbReference type="InterPro" id="IPR037698">
    <property type="entry name" value="UQCC2"/>
</dbReference>
<dbReference type="OrthoDB" id="6266314at2759"/>
<dbReference type="EMBL" id="CAIIXF020000010">
    <property type="protein sequence ID" value="CAH1797258.1"/>
    <property type="molecule type" value="Genomic_DNA"/>
</dbReference>
<name>A0A8S4PX11_OWEFU</name>
<organism evidence="7 8">
    <name type="scientific">Owenia fusiformis</name>
    <name type="common">Polychaete worm</name>
    <dbReference type="NCBI Taxonomy" id="6347"/>
    <lineage>
        <taxon>Eukaryota</taxon>
        <taxon>Metazoa</taxon>
        <taxon>Spiralia</taxon>
        <taxon>Lophotrochozoa</taxon>
        <taxon>Annelida</taxon>
        <taxon>Polychaeta</taxon>
        <taxon>Sedentaria</taxon>
        <taxon>Canalipalpata</taxon>
        <taxon>Sabellida</taxon>
        <taxon>Oweniida</taxon>
        <taxon>Oweniidae</taxon>
        <taxon>Owenia</taxon>
    </lineage>
</organism>
<accession>A0A8S4PX11</accession>
<evidence type="ECO:0000256" key="1">
    <source>
        <dbReference type="ARBA" id="ARBA00004436"/>
    </source>
</evidence>
<dbReference type="PANTHER" id="PTHR34260:SF1">
    <property type="entry name" value="UBIQUINOL-CYTOCHROME-C REDUCTASE COMPLEX ASSEMBLY FACTOR 2"/>
    <property type="match status" value="1"/>
</dbReference>
<keyword evidence="4" id="KW-1135">Mitochondrion nucleoid</keyword>
<proteinExistence type="predicted"/>
<dbReference type="GO" id="GO:0042645">
    <property type="term" value="C:mitochondrial nucleoid"/>
    <property type="evidence" value="ECO:0007669"/>
    <property type="project" value="UniProtKB-SubCell"/>
</dbReference>
<evidence type="ECO:0000256" key="2">
    <source>
        <dbReference type="ARBA" id="ARBA00022946"/>
    </source>
</evidence>
<dbReference type="PANTHER" id="PTHR34260">
    <property type="entry name" value="UBIQUINOL-CYTOCHROME-C REDUCTASE COMPLEX ASSEMBLY FACTOR 2"/>
    <property type="match status" value="1"/>
</dbReference>
<evidence type="ECO:0000256" key="5">
    <source>
        <dbReference type="ARBA" id="ARBA00031206"/>
    </source>
</evidence>
<dbReference type="Pfam" id="PF20180">
    <property type="entry name" value="UQCC2_CBP6"/>
    <property type="match status" value="1"/>
</dbReference>
<keyword evidence="2" id="KW-0809">Transit peptide</keyword>
<keyword evidence="8" id="KW-1185">Reference proteome</keyword>
<comment type="caution">
    <text evidence="7">The sequence shown here is derived from an EMBL/GenBank/DDBJ whole genome shotgun (WGS) entry which is preliminary data.</text>
</comment>
<evidence type="ECO:0000313" key="7">
    <source>
        <dbReference type="EMBL" id="CAH1797258.1"/>
    </source>
</evidence>
<comment type="subcellular location">
    <subcellularLocation>
        <location evidence="1">Mitochondrion matrix</location>
        <location evidence="1">Mitochondrion nucleoid</location>
    </subcellularLocation>
</comment>
<sequence length="121" mass="13824">MSAARYKNFLRLCKNWPLDKSKTGRDIGERIRAKIGEAFRQGETTTLNEAECDRLYASLSRLNTNYYKNLYKRNGDSTAMGATQEECNLVISNEGQEALRAHADRSKWDTMKGYMGMAPMK</sequence>
<gene>
    <name evidence="7" type="ORF">OFUS_LOCUS21582</name>
</gene>